<feature type="region of interest" description="Disordered" evidence="1">
    <location>
        <begin position="246"/>
        <end position="280"/>
    </location>
</feature>
<feature type="region of interest" description="Disordered" evidence="1">
    <location>
        <begin position="83"/>
        <end position="234"/>
    </location>
</feature>
<feature type="region of interest" description="Disordered" evidence="1">
    <location>
        <begin position="727"/>
        <end position="761"/>
    </location>
</feature>
<gene>
    <name evidence="2" type="ORF">M407DRAFT_31852</name>
</gene>
<evidence type="ECO:0000256" key="1">
    <source>
        <dbReference type="SAM" id="MobiDB-lite"/>
    </source>
</evidence>
<sequence length="821" mass="86975">MPPSTPLLAANTVDLLVANPDRRCQIKDASRLRSTSPSPNTAAAALIHQTASTAFIPASPALSAGAMEMVNDLLYHDENALADPLNDQAGDDDESSEGSHIGADVPAEPNLSPLVTPPRRQSEPPQAASRAPLVPYSSDPDSPVKVGLALYPRSSPPSSPGAPLPLPINQLTTPANHSSQKGHSTVNSGASGSATVAPAKATRVTSRAQASDGTASGAAASKQPTAGGSQAAPVTLPEVYLTVQPASNREEHQTSNQEEGTAQKRTKRIPPPPREPEPARLLPLEYETRLKKWAESNPWKAKLFGQFAIDAAACALWGIRHSSPLLSHLAHLLKASVATEWHSITQPTTIFQTPIKHRIRLLLPWSNIAAGSPPHHIFELLLNPVKPVPLMASLVSQDGGWSLKDVGCFARGLVAMLETAFSRAADCPAGILTHSWVDLLPIARAVVFLRYSQSLHHGTGGYDGPEGAVIDGLTDRAIIFANSLAMIRFFSFMIGSPAVTSLLAEAPSRTLAHDLAIRLSECLVTVSESAAVAAASGRSDLFSFSLPETLPAAIVPVAQTVMRHPGWWFKFRQGKQFGPKPLEIETKNNLLANQIPQWCTDLTAEHWKGLSGQDRIVCGILLTVAVLQEAGSDGPKRQPQLQKCTNMLVRVQFTVQQSKSIAECDAGPTFKSNPGSVTAWEGNRLWKSTQTTPAAALDEVEMDGIRLAVPLSTNNDLQKLQNLFDALGNGAPHPRPPQKAATPSVDRRHPSAAFTGTPSSAQAAAPAPLTIAAQLPAAPTAVPGGPVAHVLQTVPENSTIPTSAINQDAQETLELPADRQS</sequence>
<evidence type="ECO:0000313" key="3">
    <source>
        <dbReference type="Proteomes" id="UP000054248"/>
    </source>
</evidence>
<feature type="compositionally biased region" description="Pro residues" evidence="1">
    <location>
        <begin position="154"/>
        <end position="166"/>
    </location>
</feature>
<dbReference type="OrthoDB" id="3268212at2759"/>
<feature type="region of interest" description="Disordered" evidence="1">
    <location>
        <begin position="798"/>
        <end position="821"/>
    </location>
</feature>
<dbReference type="HOGENOM" id="CLU_344581_0_0_1"/>
<feature type="compositionally biased region" description="Low complexity" evidence="1">
    <location>
        <begin position="208"/>
        <end position="221"/>
    </location>
</feature>
<evidence type="ECO:0000313" key="2">
    <source>
        <dbReference type="EMBL" id="KIO18480.1"/>
    </source>
</evidence>
<dbReference type="Proteomes" id="UP000054248">
    <property type="component" value="Unassembled WGS sequence"/>
</dbReference>
<reference evidence="3" key="2">
    <citation type="submission" date="2015-01" db="EMBL/GenBank/DDBJ databases">
        <title>Evolutionary Origins and Diversification of the Mycorrhizal Mutualists.</title>
        <authorList>
            <consortium name="DOE Joint Genome Institute"/>
            <consortium name="Mycorrhizal Genomics Consortium"/>
            <person name="Kohler A."/>
            <person name="Kuo A."/>
            <person name="Nagy L.G."/>
            <person name="Floudas D."/>
            <person name="Copeland A."/>
            <person name="Barry K.W."/>
            <person name="Cichocki N."/>
            <person name="Veneault-Fourrey C."/>
            <person name="LaButti K."/>
            <person name="Lindquist E.A."/>
            <person name="Lipzen A."/>
            <person name="Lundell T."/>
            <person name="Morin E."/>
            <person name="Murat C."/>
            <person name="Riley R."/>
            <person name="Ohm R."/>
            <person name="Sun H."/>
            <person name="Tunlid A."/>
            <person name="Henrissat B."/>
            <person name="Grigoriev I.V."/>
            <person name="Hibbett D.S."/>
            <person name="Martin F."/>
        </authorList>
    </citation>
    <scope>NUCLEOTIDE SEQUENCE [LARGE SCALE GENOMIC DNA]</scope>
    <source>
        <strain evidence="3">MUT 4182</strain>
    </source>
</reference>
<dbReference type="EMBL" id="KN823283">
    <property type="protein sequence ID" value="KIO18480.1"/>
    <property type="molecule type" value="Genomic_DNA"/>
</dbReference>
<feature type="compositionally biased region" description="Polar residues" evidence="1">
    <location>
        <begin position="798"/>
        <end position="810"/>
    </location>
</feature>
<feature type="compositionally biased region" description="Polar residues" evidence="1">
    <location>
        <begin position="169"/>
        <end position="194"/>
    </location>
</feature>
<proteinExistence type="predicted"/>
<reference evidence="2 3" key="1">
    <citation type="submission" date="2014-04" db="EMBL/GenBank/DDBJ databases">
        <authorList>
            <consortium name="DOE Joint Genome Institute"/>
            <person name="Kuo A."/>
            <person name="Girlanda M."/>
            <person name="Perotto S."/>
            <person name="Kohler A."/>
            <person name="Nagy L.G."/>
            <person name="Floudas D."/>
            <person name="Copeland A."/>
            <person name="Barry K.W."/>
            <person name="Cichocki N."/>
            <person name="Veneault-Fourrey C."/>
            <person name="LaButti K."/>
            <person name="Lindquist E.A."/>
            <person name="Lipzen A."/>
            <person name="Lundell T."/>
            <person name="Morin E."/>
            <person name="Murat C."/>
            <person name="Sun H."/>
            <person name="Tunlid A."/>
            <person name="Henrissat B."/>
            <person name="Grigoriev I.V."/>
            <person name="Hibbett D.S."/>
            <person name="Martin F."/>
            <person name="Nordberg H.P."/>
            <person name="Cantor M.N."/>
            <person name="Hua S.X."/>
        </authorList>
    </citation>
    <scope>NUCLEOTIDE SEQUENCE [LARGE SCALE GENOMIC DNA]</scope>
    <source>
        <strain evidence="2 3">MUT 4182</strain>
    </source>
</reference>
<dbReference type="AlphaFoldDB" id="A0A0C3PUD9"/>
<name>A0A0C3PUD9_9AGAM</name>
<protein>
    <submittedName>
        <fullName evidence="2">Uncharacterized protein</fullName>
    </submittedName>
</protein>
<organism evidence="2 3">
    <name type="scientific">Tulasnella calospora MUT 4182</name>
    <dbReference type="NCBI Taxonomy" id="1051891"/>
    <lineage>
        <taxon>Eukaryota</taxon>
        <taxon>Fungi</taxon>
        <taxon>Dikarya</taxon>
        <taxon>Basidiomycota</taxon>
        <taxon>Agaricomycotina</taxon>
        <taxon>Agaricomycetes</taxon>
        <taxon>Cantharellales</taxon>
        <taxon>Tulasnellaceae</taxon>
        <taxon>Tulasnella</taxon>
    </lineage>
</organism>
<accession>A0A0C3PUD9</accession>
<keyword evidence="3" id="KW-1185">Reference proteome</keyword>